<proteinExistence type="predicted"/>
<dbReference type="SUPFAM" id="SSF50969">
    <property type="entry name" value="YVTN repeat-like/Quinoprotein amine dehydrogenase"/>
    <property type="match status" value="1"/>
</dbReference>
<dbReference type="InterPro" id="IPR011048">
    <property type="entry name" value="Haem_d1_sf"/>
</dbReference>
<dbReference type="Gene3D" id="2.130.10.10">
    <property type="entry name" value="YVTN repeat-like/Quinoprotein amine dehydrogenase"/>
    <property type="match status" value="1"/>
</dbReference>
<sequence length="515" mass="56297">MLRAGAAGIIGTIFGGKSANATGLFSGLMGDSASAAEATAPRLATLGDYVWLTPTKLGGGAQVQDLATGKTMAWIEYWNYGDSCPIAHHLAAFPSADPRKGFEFVNSTQGGQNVLIYGIPTQIREHGMLDPLWGQGNQIYRVGFDGQQMNLLENVAETTGIGLGVHTVIFPDASGFTVADGQKDVVAFFNRATGNQKTTVIDAFRFDWRGNEPDGVLEDNWFKGGTVRVSRLLKAPDTGLYDYRGVKGNKLDWEMVPMGEYLAYSGQLPGDSVKTLTGADNCVHHPIHPLSLVTLRMFAVGVVIDRTTMEPVACISSPDGTTKESIPVKKIADGIWDIKLDNVVSSGHECGFGPHGKWFTMTNNTRQNSMGVFDCADRDPRNWKRVTEFKDSHWVGATPSPFHITYSMDGSKMFVSELHRKPAKSAIVVVDTNTWTTIKRFENVGVDLQTMHVTYDGKYVLAIFSGFQRLEGGTFIFTQDTLEPVGYIPNFGGHHDCVIVPRNNEELIHSRCTTV</sequence>
<dbReference type="EMBL" id="CP034086">
    <property type="protein sequence ID" value="AZG78697.1"/>
    <property type="molecule type" value="Genomic_DNA"/>
</dbReference>
<dbReference type="SUPFAM" id="SSF51004">
    <property type="entry name" value="C-terminal (heme d1) domain of cytochrome cd1-nitrite reductase"/>
    <property type="match status" value="1"/>
</dbReference>
<gene>
    <name evidence="1" type="ORF">EHO51_17375</name>
</gene>
<evidence type="ECO:0000313" key="1">
    <source>
        <dbReference type="EMBL" id="AZG78697.1"/>
    </source>
</evidence>
<reference evidence="1 2" key="1">
    <citation type="submission" date="2018-11" db="EMBL/GenBank/DDBJ databases">
        <title>Genome squencing of methanotrophic bacteria isolated from alkaline groundwater in Korea.</title>
        <authorList>
            <person name="Nguyen L.N."/>
        </authorList>
    </citation>
    <scope>NUCLEOTIDE SEQUENCE [LARGE SCALE GENOMIC DNA]</scope>
    <source>
        <strain evidence="1 2">GW6</strain>
    </source>
</reference>
<dbReference type="Proteomes" id="UP000273982">
    <property type="component" value="Chromosome"/>
</dbReference>
<name>A0A3G8MA19_9HYPH</name>
<dbReference type="InterPro" id="IPR011044">
    <property type="entry name" value="Quino_amine_DH_bsu"/>
</dbReference>
<dbReference type="InterPro" id="IPR015943">
    <property type="entry name" value="WD40/YVTN_repeat-like_dom_sf"/>
</dbReference>
<protein>
    <recommendedName>
        <fullName evidence="3">Methanethiol oxidase</fullName>
    </recommendedName>
</protein>
<evidence type="ECO:0008006" key="3">
    <source>
        <dbReference type="Google" id="ProtNLM"/>
    </source>
</evidence>
<evidence type="ECO:0000313" key="2">
    <source>
        <dbReference type="Proteomes" id="UP000273982"/>
    </source>
</evidence>
<dbReference type="KEGG" id="mros:EHO51_17375"/>
<dbReference type="AlphaFoldDB" id="A0A3G8MA19"/>
<accession>A0A3G8MA19</accession>
<organism evidence="1 2">
    <name type="scientific">Methylocystis rosea</name>
    <dbReference type="NCBI Taxonomy" id="173366"/>
    <lineage>
        <taxon>Bacteria</taxon>
        <taxon>Pseudomonadati</taxon>
        <taxon>Pseudomonadota</taxon>
        <taxon>Alphaproteobacteria</taxon>
        <taxon>Hyphomicrobiales</taxon>
        <taxon>Methylocystaceae</taxon>
        <taxon>Methylocystis</taxon>
    </lineage>
</organism>